<evidence type="ECO:0000256" key="1">
    <source>
        <dbReference type="ARBA" id="ARBA00010333"/>
    </source>
</evidence>
<dbReference type="PANTHER" id="PTHR35936">
    <property type="entry name" value="MEMBRANE-BOUND LYTIC MUREIN TRANSGLYCOSYLASE F"/>
    <property type="match status" value="1"/>
</dbReference>
<dbReference type="Proteomes" id="UP000189339">
    <property type="component" value="Unassembled WGS sequence"/>
</dbReference>
<evidence type="ECO:0000313" key="5">
    <source>
        <dbReference type="Proteomes" id="UP000189339"/>
    </source>
</evidence>
<reference evidence="4 5" key="1">
    <citation type="submission" date="2016-12" db="EMBL/GenBank/DDBJ databases">
        <title>Marinobacter lutaoensis whole genome sequencing.</title>
        <authorList>
            <person name="Verma A."/>
            <person name="Krishnamurthi S."/>
        </authorList>
    </citation>
    <scope>NUCLEOTIDE SEQUENCE [LARGE SCALE GENOMIC DNA]</scope>
    <source>
        <strain evidence="4 5">T5054</strain>
    </source>
</reference>
<dbReference type="SUPFAM" id="SSF53850">
    <property type="entry name" value="Periplasmic binding protein-like II"/>
    <property type="match status" value="1"/>
</dbReference>
<gene>
    <name evidence="4" type="ORF">BTO32_16600</name>
</gene>
<dbReference type="Gene3D" id="3.40.190.10">
    <property type="entry name" value="Periplasmic binding protein-like II"/>
    <property type="match status" value="2"/>
</dbReference>
<evidence type="ECO:0000256" key="2">
    <source>
        <dbReference type="ARBA" id="ARBA00022729"/>
    </source>
</evidence>
<sequence>MAVCLVLPLAGLASPWPCERLLIAGNSEYPPFLWQPNDDSNELKGALPQLLTEIFDGLEVTANVRHIGSWARVQKLARNGDIDLVAGAFMTEERAGYLDYVRPAITRIPTVVWFPRGREFPFRRWSDLEGKVGSTLIGNSFGQAFDDYAANHLRLETVRSIEQSFRMAMAGRVDYVLYEALQGRVKLGRNDWQDQFTASDQVVSVENLYFAFPKRSRCNTQALREAFANALRLAQNQGRIDALIEENISRYTHH</sequence>
<dbReference type="EMBL" id="MSCW01000012">
    <property type="protein sequence ID" value="ONF42288.1"/>
    <property type="molecule type" value="Genomic_DNA"/>
</dbReference>
<keyword evidence="2" id="KW-0732">Signal</keyword>
<evidence type="ECO:0000259" key="3">
    <source>
        <dbReference type="SMART" id="SM00062"/>
    </source>
</evidence>
<protein>
    <recommendedName>
        <fullName evidence="3">Solute-binding protein family 3/N-terminal domain-containing protein</fullName>
    </recommendedName>
</protein>
<comment type="similarity">
    <text evidence="1">Belongs to the bacterial solute-binding protein 3 family.</text>
</comment>
<evidence type="ECO:0000313" key="4">
    <source>
        <dbReference type="EMBL" id="ONF42288.1"/>
    </source>
</evidence>
<dbReference type="SMART" id="SM00062">
    <property type="entry name" value="PBPb"/>
    <property type="match status" value="1"/>
</dbReference>
<accession>A0A1V2DNS0</accession>
<dbReference type="STRING" id="135739.BTO32_16600"/>
<comment type="caution">
    <text evidence="4">The sequence shown here is derived from an EMBL/GenBank/DDBJ whole genome shotgun (WGS) entry which is preliminary data.</text>
</comment>
<dbReference type="PANTHER" id="PTHR35936:SF6">
    <property type="entry name" value="AMINO ACID ABC TRANSPORTER SUBSTRATE-BINDING PAAT FAMILY PROTEIN"/>
    <property type="match status" value="1"/>
</dbReference>
<feature type="domain" description="Solute-binding protein family 3/N-terminal" evidence="3">
    <location>
        <begin position="20"/>
        <end position="250"/>
    </location>
</feature>
<organism evidence="4 5">
    <name type="scientific">Marinobacter lutaoensis</name>
    <dbReference type="NCBI Taxonomy" id="135739"/>
    <lineage>
        <taxon>Bacteria</taxon>
        <taxon>Pseudomonadati</taxon>
        <taxon>Pseudomonadota</taxon>
        <taxon>Gammaproteobacteria</taxon>
        <taxon>Pseudomonadales</taxon>
        <taxon>Marinobacteraceae</taxon>
        <taxon>Marinobacter</taxon>
    </lineage>
</organism>
<proteinExistence type="inferred from homology"/>
<keyword evidence="5" id="KW-1185">Reference proteome</keyword>
<dbReference type="InterPro" id="IPR001638">
    <property type="entry name" value="Solute-binding_3/MltF_N"/>
</dbReference>
<dbReference type="Pfam" id="PF00497">
    <property type="entry name" value="SBP_bac_3"/>
    <property type="match status" value="1"/>
</dbReference>
<name>A0A1V2DNS0_9GAMM</name>
<dbReference type="AlphaFoldDB" id="A0A1V2DNS0"/>